<dbReference type="PANTHER" id="PTHR10366">
    <property type="entry name" value="NAD DEPENDENT EPIMERASE/DEHYDRATASE"/>
    <property type="match status" value="1"/>
</dbReference>
<dbReference type="PANTHER" id="PTHR10366:SF564">
    <property type="entry name" value="STEROL-4-ALPHA-CARBOXYLATE 3-DEHYDROGENASE, DECARBOXYLATING"/>
    <property type="match status" value="1"/>
</dbReference>
<evidence type="ECO:0000256" key="1">
    <source>
        <dbReference type="ARBA" id="ARBA00023002"/>
    </source>
</evidence>
<accession>A0A093V9N3</accession>
<name>A0A093V9N3_TALMA</name>
<feature type="domain" description="NAD-dependent epimerase/dehydratase" evidence="3">
    <location>
        <begin position="10"/>
        <end position="264"/>
    </location>
</feature>
<gene>
    <name evidence="4" type="ORF">GQ26_0181750</name>
</gene>
<sequence>MGSSAAKGTVFLTGGSGFIASHILDQLLSSGYQVIVSVRSAAKGDGIISALPREFKADVSYEVVEDIAKENAFDEAIKRNPSIDYVIHTASPYHFNFENPIRDFIDPAVKGTTGILHSVKKYAPTSVKRVVLLSSTATIMNPPNHPEVYSEEIYGETTWEQALSGTGTYRASKIYSERAAFDFIEKEKPSFDLVSINPCLVFGPPPRHLPGLDALNTSNHRIRDIVLGNNREEITPTGRMYLFVDVRDVAQAHIRAMELPEASGQRFMLVGGFFSNKRIADIIRELYPEMQDKLPLPELPDDFPENYYNYDASKSKRMLGTEYKDLRTCVKDAVDAIIGKN</sequence>
<dbReference type="SUPFAM" id="SSF51735">
    <property type="entry name" value="NAD(P)-binding Rossmann-fold domains"/>
    <property type="match status" value="1"/>
</dbReference>
<dbReference type="GO" id="GO:0016616">
    <property type="term" value="F:oxidoreductase activity, acting on the CH-OH group of donors, NAD or NADP as acceptor"/>
    <property type="evidence" value="ECO:0007669"/>
    <property type="project" value="TreeGrafter"/>
</dbReference>
<proteinExistence type="inferred from homology"/>
<dbReference type="InterPro" id="IPR050425">
    <property type="entry name" value="NAD(P)_dehydrat-like"/>
</dbReference>
<protein>
    <submittedName>
        <fullName evidence="4">Putative NADPH-dependent methylglyoxal reductase GRP2</fullName>
    </submittedName>
</protein>
<dbReference type="CDD" id="cd05227">
    <property type="entry name" value="AR_SDR_e"/>
    <property type="match status" value="1"/>
</dbReference>
<comment type="similarity">
    <text evidence="2">Belongs to the NAD(P)-dependent epimerase/dehydratase family. Dihydroflavonol-4-reductase subfamily.</text>
</comment>
<dbReference type="Pfam" id="PF01370">
    <property type="entry name" value="Epimerase"/>
    <property type="match status" value="1"/>
</dbReference>
<evidence type="ECO:0000256" key="2">
    <source>
        <dbReference type="ARBA" id="ARBA00023445"/>
    </source>
</evidence>
<comment type="caution">
    <text evidence="4">The sequence shown here is derived from an EMBL/GenBank/DDBJ whole genome shotgun (WGS) entry which is preliminary data.</text>
</comment>
<evidence type="ECO:0000259" key="3">
    <source>
        <dbReference type="Pfam" id="PF01370"/>
    </source>
</evidence>
<dbReference type="HOGENOM" id="CLU_007383_9_2_1"/>
<dbReference type="InterPro" id="IPR036291">
    <property type="entry name" value="NAD(P)-bd_dom_sf"/>
</dbReference>
<organism evidence="4">
    <name type="scientific">Talaromyces marneffei PM1</name>
    <dbReference type="NCBI Taxonomy" id="1077442"/>
    <lineage>
        <taxon>Eukaryota</taxon>
        <taxon>Fungi</taxon>
        <taxon>Dikarya</taxon>
        <taxon>Ascomycota</taxon>
        <taxon>Pezizomycotina</taxon>
        <taxon>Eurotiomycetes</taxon>
        <taxon>Eurotiomycetidae</taxon>
        <taxon>Eurotiales</taxon>
        <taxon>Trichocomaceae</taxon>
        <taxon>Talaromyces</taxon>
        <taxon>Talaromyces sect. Talaromyces</taxon>
    </lineage>
</organism>
<dbReference type="InterPro" id="IPR001509">
    <property type="entry name" value="Epimerase_deHydtase"/>
</dbReference>
<reference evidence="4" key="1">
    <citation type="journal article" date="2014" name="PLoS Genet.">
        <title>Signature Gene Expression Reveals Novel Clues to the Molecular Mechanisms of Dimorphic Transition in Penicillium marneffei.</title>
        <authorList>
            <person name="Yang E."/>
            <person name="Wang G."/>
            <person name="Cai J."/>
            <person name="Woo P.C."/>
            <person name="Lau S.K."/>
            <person name="Yuen K.-Y."/>
            <person name="Chow W.-N."/>
            <person name="Lin X."/>
        </authorList>
    </citation>
    <scope>NUCLEOTIDE SEQUENCE [LARGE SCALE GENOMIC DNA]</scope>
    <source>
        <strain evidence="4">PM1</strain>
    </source>
</reference>
<dbReference type="FunFam" id="3.40.50.720:FF:000191">
    <property type="entry name" value="Methylglyoxal reductase (NADPH-dependent)"/>
    <property type="match status" value="1"/>
</dbReference>
<dbReference type="EMBL" id="JPOX01000018">
    <property type="protein sequence ID" value="KFX46694.1"/>
    <property type="molecule type" value="Genomic_DNA"/>
</dbReference>
<keyword evidence="1" id="KW-0560">Oxidoreductase</keyword>
<evidence type="ECO:0000313" key="4">
    <source>
        <dbReference type="EMBL" id="KFX46694.1"/>
    </source>
</evidence>
<dbReference type="Gene3D" id="3.40.50.720">
    <property type="entry name" value="NAD(P)-binding Rossmann-like Domain"/>
    <property type="match status" value="1"/>
</dbReference>
<dbReference type="eggNOG" id="KOG1502">
    <property type="taxonomic scope" value="Eukaryota"/>
</dbReference>
<dbReference type="AlphaFoldDB" id="A0A093V9N3"/>